<evidence type="ECO:0000313" key="1">
    <source>
        <dbReference type="EMBL" id="KAK7017821.1"/>
    </source>
</evidence>
<dbReference type="InterPro" id="IPR019734">
    <property type="entry name" value="TPR_rpt"/>
</dbReference>
<comment type="caution">
    <text evidence="1">The sequence shown here is derived from an EMBL/GenBank/DDBJ whole genome shotgun (WGS) entry which is preliminary data.</text>
</comment>
<dbReference type="InterPro" id="IPR059179">
    <property type="entry name" value="MLKL-like_MCAfunc"/>
</dbReference>
<dbReference type="EMBL" id="JAWWNJ010000047">
    <property type="protein sequence ID" value="KAK7017821.1"/>
    <property type="molecule type" value="Genomic_DNA"/>
</dbReference>
<evidence type="ECO:0000313" key="2">
    <source>
        <dbReference type="Proteomes" id="UP001362999"/>
    </source>
</evidence>
<organism evidence="1 2">
    <name type="scientific">Favolaschia claudopus</name>
    <dbReference type="NCBI Taxonomy" id="2862362"/>
    <lineage>
        <taxon>Eukaryota</taxon>
        <taxon>Fungi</taxon>
        <taxon>Dikarya</taxon>
        <taxon>Basidiomycota</taxon>
        <taxon>Agaricomycotina</taxon>
        <taxon>Agaricomycetes</taxon>
        <taxon>Agaricomycetidae</taxon>
        <taxon>Agaricales</taxon>
        <taxon>Marasmiineae</taxon>
        <taxon>Mycenaceae</taxon>
        <taxon>Favolaschia</taxon>
    </lineage>
</organism>
<dbReference type="Gene3D" id="1.25.40.10">
    <property type="entry name" value="Tetratricopeptide repeat domain"/>
    <property type="match status" value="2"/>
</dbReference>
<accession>A0AAW0AWI3</accession>
<protein>
    <submittedName>
        <fullName evidence="1">ATPase-AAA-core domain-containing protein</fullName>
    </submittedName>
</protein>
<dbReference type="PANTHER" id="PTHR47691">
    <property type="entry name" value="REGULATOR-RELATED"/>
    <property type="match status" value="1"/>
</dbReference>
<dbReference type="AlphaFoldDB" id="A0AAW0AWI3"/>
<dbReference type="InterPro" id="IPR036537">
    <property type="entry name" value="Adaptor_Cbl_N_dom_sf"/>
</dbReference>
<dbReference type="InterPro" id="IPR011990">
    <property type="entry name" value="TPR-like_helical_dom_sf"/>
</dbReference>
<name>A0AAW0AWI3_9AGAR</name>
<sequence length="1057" mass="118196">MPLPQNASEARLQNTVVSLSLGLKLLNTLHELNIPFAQLMSSTVLSLVNVVQNVKRNREECIQLLEHIQRFIYAISEIYLQSETGDFSPMVLVSIGEFTQTLQKTHTFIEAQQDGNKLRSFFRQTEMSSLLKDCQTGLEQALANLNIHVRHQTWTNVNEFNAILENTHTQLLQLASTTSEYGSSIDKSSSIYRGGSDSFISSRSFSLLPATPKIFYGRDSEVDTIMTILTDPSPRIPILGGAGMGKTALARTVLNHPDTCLMFKERVFVSAESATTSNELVALIALNVGLEPGRDVTQAVLKYFKQSTASVLLVLDNLETPWEPTQSRAAIEDVLALLADIPHLALIVTLRGAERPGKVRWSRPFLSPLPPLSPEAARNVFMDICDEAEESSPAELKQLLDLTDCMPLAIDLIAHIADYEGVADTLERWETQKTGLLSMGNDRRSNLDLSIALSFSSARMTPGSKELLSLLSILPDGLAEVELIQANLPIPDILRCKSILLATSLAYQENGQRLRCLTPVREYIHQLHPPSQRLAHPLRNHFHSLLELYRKHDGELLQPVVHQITPNLGNLQEVLHQGLAANENSDFAEDIYCILSLNVFYRVSREICTPLMNEIGSMPHDSADHRLAASILVERLQSYSQDPSFIPQDLISEAETHFEHFTDIELKARLYLAAGIHFLRHRSNLAQARDYLEKTLSLSKECGIASINCSALLGLARINMQSGNVDKAQACAREAQQLAQLSGNFYDGARARYIDAGCLMQMGDYQSSVLQLTMARELLSLCGMARGHVDQEITIYQAEVHFLKSEYVEAKQIYAEMLKDSSADQNPHAFACALLNLAGVEVLVGEPTEGVRRRLNEAKRIFTDHKYLSGATYCDATLAHLHLRDHETAQAKRIFDECLRLQWGVENQTVGYCLERLADVMQWGGAQCFDFTWPVVYLAFAFNVKEKLALYKACMSLGDVFLSIDDKESARTLFEVALGGFHYMDVHHSRAQCLLRLGNIAERTGERVRAREYWNAACALFERSFQHEQAAEIRKKLDSGSSDEVDIEIERLRPPVS</sequence>
<dbReference type="SMART" id="SM00028">
    <property type="entry name" value="TPR"/>
    <property type="match status" value="3"/>
</dbReference>
<dbReference type="PANTHER" id="PTHR47691:SF3">
    <property type="entry name" value="HTH-TYPE TRANSCRIPTIONAL REGULATOR RV0890C-RELATED"/>
    <property type="match status" value="1"/>
</dbReference>
<dbReference type="Proteomes" id="UP001362999">
    <property type="component" value="Unassembled WGS sequence"/>
</dbReference>
<proteinExistence type="predicted"/>
<dbReference type="SUPFAM" id="SSF52540">
    <property type="entry name" value="P-loop containing nucleoside triphosphate hydrolases"/>
    <property type="match status" value="1"/>
</dbReference>
<gene>
    <name evidence="1" type="ORF">R3P38DRAFT_3399530</name>
</gene>
<dbReference type="CDD" id="cd21037">
    <property type="entry name" value="MLKL_NTD"/>
    <property type="match status" value="1"/>
</dbReference>
<reference evidence="1 2" key="1">
    <citation type="journal article" date="2024" name="J Genomics">
        <title>Draft genome sequencing and assembly of Favolaschia claudopus CIRM-BRFM 2984 isolated from oak limbs.</title>
        <authorList>
            <person name="Navarro D."/>
            <person name="Drula E."/>
            <person name="Chaduli D."/>
            <person name="Cazenave R."/>
            <person name="Ahrendt S."/>
            <person name="Wang J."/>
            <person name="Lipzen A."/>
            <person name="Daum C."/>
            <person name="Barry K."/>
            <person name="Grigoriev I.V."/>
            <person name="Favel A."/>
            <person name="Rosso M.N."/>
            <person name="Martin F."/>
        </authorList>
    </citation>
    <scope>NUCLEOTIDE SEQUENCE [LARGE SCALE GENOMIC DNA]</scope>
    <source>
        <strain evidence="1 2">CIRM-BRFM 2984</strain>
    </source>
</reference>
<dbReference type="GO" id="GO:0007166">
    <property type="term" value="P:cell surface receptor signaling pathway"/>
    <property type="evidence" value="ECO:0007669"/>
    <property type="project" value="InterPro"/>
</dbReference>
<dbReference type="Gene3D" id="3.40.50.300">
    <property type="entry name" value="P-loop containing nucleotide triphosphate hydrolases"/>
    <property type="match status" value="1"/>
</dbReference>
<dbReference type="SUPFAM" id="SSF48452">
    <property type="entry name" value="TPR-like"/>
    <property type="match status" value="3"/>
</dbReference>
<keyword evidence="2" id="KW-1185">Reference proteome</keyword>
<dbReference type="Gene3D" id="1.20.930.20">
    <property type="entry name" value="Adaptor protein Cbl, N-terminal domain"/>
    <property type="match status" value="1"/>
</dbReference>
<dbReference type="InterPro" id="IPR027417">
    <property type="entry name" value="P-loop_NTPase"/>
</dbReference>